<dbReference type="Proteomes" id="UP000050761">
    <property type="component" value="Unassembled WGS sequence"/>
</dbReference>
<dbReference type="AlphaFoldDB" id="A0A183GTD8"/>
<accession>A0A183GTD8</accession>
<keyword evidence="1" id="KW-1185">Reference proteome</keyword>
<sequence>LGVRFSSLQMQCFQINRERDESPFSSSRSVFEMLERLQQPTTTTTPQPPLLERLLRPYIEPWQKQFDDFSKDVAGITMLPSTTTAPRTTTYSSQNLLEKSLRMFFPSFAKEKQPTTTTPLPKLFDANLLEKLFFSRTKRDAAAFPPLLPTADMLNPFRQLEKPILDLANPFTPNPLMSLFTTKAPIALEPLMPEPQFKLQDPFYNPLFPNRKSKLFDMLAGGEAGRFFG</sequence>
<evidence type="ECO:0000313" key="1">
    <source>
        <dbReference type="Proteomes" id="UP000050761"/>
    </source>
</evidence>
<proteinExistence type="predicted"/>
<evidence type="ECO:0000313" key="2">
    <source>
        <dbReference type="WBParaSite" id="HPBE_0002595801-mRNA-1"/>
    </source>
</evidence>
<name>A0A183GTD8_HELPZ</name>
<reference evidence="2" key="1">
    <citation type="submission" date="2019-09" db="UniProtKB">
        <authorList>
            <consortium name="WormBaseParasite"/>
        </authorList>
    </citation>
    <scope>IDENTIFICATION</scope>
</reference>
<dbReference type="WBParaSite" id="HPBE_0002595801-mRNA-1">
    <property type="protein sequence ID" value="HPBE_0002595801-mRNA-1"/>
    <property type="gene ID" value="HPBE_0002595801"/>
</dbReference>
<organism evidence="1 2">
    <name type="scientific">Heligmosomoides polygyrus</name>
    <name type="common">Parasitic roundworm</name>
    <dbReference type="NCBI Taxonomy" id="6339"/>
    <lineage>
        <taxon>Eukaryota</taxon>
        <taxon>Metazoa</taxon>
        <taxon>Ecdysozoa</taxon>
        <taxon>Nematoda</taxon>
        <taxon>Chromadorea</taxon>
        <taxon>Rhabditida</taxon>
        <taxon>Rhabditina</taxon>
        <taxon>Rhabditomorpha</taxon>
        <taxon>Strongyloidea</taxon>
        <taxon>Heligmosomidae</taxon>
        <taxon>Heligmosomoides</taxon>
    </lineage>
</organism>
<protein>
    <submittedName>
        <fullName evidence="2">Suf domain-containing protein</fullName>
    </submittedName>
</protein>